<name>A0A6I6G6Q7_9BACT</name>
<dbReference type="Pfam" id="PF02012">
    <property type="entry name" value="BNR"/>
    <property type="match status" value="1"/>
</dbReference>
<keyword evidence="1" id="KW-0677">Repeat</keyword>
<evidence type="ECO:0000256" key="3">
    <source>
        <dbReference type="SAM" id="MobiDB-lite"/>
    </source>
</evidence>
<dbReference type="InterPro" id="IPR015943">
    <property type="entry name" value="WD40/YVTN_repeat-like_dom_sf"/>
</dbReference>
<feature type="coiled-coil region" evidence="2">
    <location>
        <begin position="782"/>
        <end position="839"/>
    </location>
</feature>
<sequence length="923" mass="101319">MRNSVSIGNGLYKTTDAGDNWTKVGGLDSTEHIAEIVINPKNSNEVYVAAPGPLWSDSKHRGLYKSEDGGKTFKQVLYISEKAGAADVAIDPENPNVVYATTWEFRRKPYSFNSGGPGGGIWKSLDGGKNWRRIQSGLPQGLIGRVALAMAPSSPKNLVAIAELENNKTGLYISDDGGENWKAQSASLNVVSRPFYFACIEVDPKDPKRVYRPAYSFAYSVDGGYSFAEASSEGGWVHSDHHALWINPNATNELWLGTDGGVYLSLDKGATWSFKGNLPVGQFYHVAVDNANPYRIYGGLQDNGSWVAPSAAPGGVSNAVWQDVYGGDGFWTVPDAKDPNICYAEYQGGNMARVNLTNGKAVAIQPQKGPGDEDLRWNWNTPLYVGTSTGALYCGAQYVYRSTDQGRNWTRISPDLTTNDKNKQKQEESGGLSADNTSAENHCTVFTIAESPVDGNMIWAGTDDGNLQYTLDGGKTWTNVAANYAAAGIPAQTWVSSIEPSRFDKNVVYATFDNHMYGDHKTYVARSNDMGKTWTLLKGGEAMEGFAHKIKEDIKNKDLLFAGTEMGLYCSTNGGKEWFRMKNNIPWYALVRDIAIHPTKHDLVLGTHGRGVIVVDDISPIRNMTEDVASKDIVLLKPEKLTLRDGQFGGGGFPGTGGWNGGNPPSIQPIKYYLKDRVSSGDVKVEIVDKDGKLVQSIPATKRKGINMVTWNLRGTPPKMAEGGVKLDFGAFTAPMVLPGDYTVKLIVGDKVVTEQVTVLHDEKGDMTVAERQQQYDAAMKLYNMQEELAALVDTINKTQEKLKGNIEQLSNKKNRQAAQEYYDKLEELRGKLMATKNKSMFADEKRLKEEISEVYTAVAGNEAAPSNMQMQRIDLLKQDLQKQDGATKAVMQQYHQKVMQAFEKEKIYIGPKQKVSMAGTSG</sequence>
<dbReference type="RefSeq" id="WP_157477893.1">
    <property type="nucleotide sequence ID" value="NZ_CP046566.1"/>
</dbReference>
<protein>
    <submittedName>
        <fullName evidence="5">Glycosyl hydrolase</fullName>
    </submittedName>
</protein>
<dbReference type="Pfam" id="PF15902">
    <property type="entry name" value="Sortilin-Vps10"/>
    <property type="match status" value="1"/>
</dbReference>
<dbReference type="PANTHER" id="PTHR12106">
    <property type="entry name" value="SORTILIN RELATED"/>
    <property type="match status" value="1"/>
</dbReference>
<keyword evidence="5" id="KW-0378">Hydrolase</keyword>
<dbReference type="KEGG" id="fls:GLV81_06520"/>
<dbReference type="Gene3D" id="2.130.10.10">
    <property type="entry name" value="YVTN repeat-like/Quinoprotein amine dehydrogenase"/>
    <property type="match status" value="4"/>
</dbReference>
<dbReference type="InterPro" id="IPR036278">
    <property type="entry name" value="Sialidase_sf"/>
</dbReference>
<keyword evidence="2" id="KW-0175">Coiled coil</keyword>
<dbReference type="InterPro" id="IPR031778">
    <property type="entry name" value="Sortilin_N"/>
</dbReference>
<feature type="domain" description="Sortilin N-terminal" evidence="4">
    <location>
        <begin position="11"/>
        <end position="135"/>
    </location>
</feature>
<dbReference type="SUPFAM" id="SSF110296">
    <property type="entry name" value="Oligoxyloglucan reducing end-specific cellobiohydrolase"/>
    <property type="match status" value="1"/>
</dbReference>
<dbReference type="PANTHER" id="PTHR12106:SF27">
    <property type="entry name" value="SORTILIN-RELATED RECEPTOR"/>
    <property type="match status" value="1"/>
</dbReference>
<dbReference type="GO" id="GO:0016787">
    <property type="term" value="F:hydrolase activity"/>
    <property type="evidence" value="ECO:0007669"/>
    <property type="project" value="UniProtKB-KW"/>
</dbReference>
<dbReference type="Proteomes" id="UP000426027">
    <property type="component" value="Chromosome"/>
</dbReference>
<reference evidence="5 6" key="1">
    <citation type="submission" date="2019-11" db="EMBL/GenBank/DDBJ databases">
        <authorList>
            <person name="Im W.T."/>
        </authorList>
    </citation>
    <scope>NUCLEOTIDE SEQUENCE [LARGE SCALE GENOMIC DNA]</scope>
    <source>
        <strain evidence="5 6">SB-02</strain>
    </source>
</reference>
<dbReference type="AlphaFoldDB" id="A0A6I6G6Q7"/>
<evidence type="ECO:0000256" key="2">
    <source>
        <dbReference type="SAM" id="Coils"/>
    </source>
</evidence>
<evidence type="ECO:0000313" key="6">
    <source>
        <dbReference type="Proteomes" id="UP000426027"/>
    </source>
</evidence>
<gene>
    <name evidence="5" type="ORF">GLV81_06520</name>
</gene>
<feature type="compositionally biased region" description="Basic and acidic residues" evidence="3">
    <location>
        <begin position="418"/>
        <end position="428"/>
    </location>
</feature>
<dbReference type="InterPro" id="IPR002860">
    <property type="entry name" value="BNR_rpt"/>
</dbReference>
<feature type="region of interest" description="Disordered" evidence="3">
    <location>
        <begin position="411"/>
        <end position="437"/>
    </location>
</feature>
<evidence type="ECO:0000313" key="5">
    <source>
        <dbReference type="EMBL" id="QGW27794.1"/>
    </source>
</evidence>
<organism evidence="5 6">
    <name type="scientific">Phnomibacter ginsenosidimutans</name>
    <dbReference type="NCBI Taxonomy" id="2676868"/>
    <lineage>
        <taxon>Bacteria</taxon>
        <taxon>Pseudomonadati</taxon>
        <taxon>Bacteroidota</taxon>
        <taxon>Chitinophagia</taxon>
        <taxon>Chitinophagales</taxon>
        <taxon>Chitinophagaceae</taxon>
        <taxon>Phnomibacter</taxon>
    </lineage>
</organism>
<dbReference type="CDD" id="cd15482">
    <property type="entry name" value="Sialidase_non-viral"/>
    <property type="match status" value="2"/>
</dbReference>
<accession>A0A6I6G6Q7</accession>
<dbReference type="SUPFAM" id="SSF50939">
    <property type="entry name" value="Sialidases"/>
    <property type="match status" value="1"/>
</dbReference>
<dbReference type="InterPro" id="IPR050310">
    <property type="entry name" value="VPS10-sortilin"/>
</dbReference>
<keyword evidence="6" id="KW-1185">Reference proteome</keyword>
<evidence type="ECO:0000259" key="4">
    <source>
        <dbReference type="Pfam" id="PF15902"/>
    </source>
</evidence>
<proteinExistence type="predicted"/>
<evidence type="ECO:0000256" key="1">
    <source>
        <dbReference type="ARBA" id="ARBA00022737"/>
    </source>
</evidence>
<dbReference type="EMBL" id="CP046566">
    <property type="protein sequence ID" value="QGW27794.1"/>
    <property type="molecule type" value="Genomic_DNA"/>
</dbReference>